<organism evidence="1 2">
    <name type="scientific">Oceanicola granulosus (strain ATCC BAA-861 / DSM 15982 / KCTC 12143 / HTCC2516)</name>
    <dbReference type="NCBI Taxonomy" id="314256"/>
    <lineage>
        <taxon>Bacteria</taxon>
        <taxon>Pseudomonadati</taxon>
        <taxon>Pseudomonadota</taxon>
        <taxon>Alphaproteobacteria</taxon>
        <taxon>Rhodobacterales</taxon>
        <taxon>Roseobacteraceae</taxon>
        <taxon>Oceanicola</taxon>
    </lineage>
</organism>
<gene>
    <name evidence="1" type="ORF">OG2516_09859</name>
</gene>
<evidence type="ECO:0000313" key="1">
    <source>
        <dbReference type="EMBL" id="EAR50699.1"/>
    </source>
</evidence>
<comment type="caution">
    <text evidence="1">The sequence shown here is derived from an EMBL/GenBank/DDBJ whole genome shotgun (WGS) entry which is preliminary data.</text>
</comment>
<dbReference type="Proteomes" id="UP000003635">
    <property type="component" value="Unassembled WGS sequence"/>
</dbReference>
<dbReference type="HOGENOM" id="CLU_3415959_0_0_5"/>
<name>Q2CDL2_OCEGH</name>
<proteinExistence type="predicted"/>
<protein>
    <submittedName>
        <fullName evidence="1">Uncharacterized protein</fullName>
    </submittedName>
</protein>
<reference evidence="1 2" key="1">
    <citation type="journal article" date="2010" name="J. Bacteriol.">
        <title>Genome sequences of Oceanicola granulosus HTCC2516(T) and Oceanicola batsensis HTCC2597(TDelta).</title>
        <authorList>
            <person name="Thrash J.C."/>
            <person name="Cho J.C."/>
            <person name="Vergin K.L."/>
            <person name="Giovannoni S.J."/>
        </authorList>
    </citation>
    <scope>NUCLEOTIDE SEQUENCE [LARGE SCALE GENOMIC DNA]</scope>
    <source>
        <strain evidence="2">ATCC BAA-861 / DSM 15982 / KCTC 12143 / HTCC2516</strain>
    </source>
</reference>
<dbReference type="AlphaFoldDB" id="Q2CDL2"/>
<keyword evidence="2" id="KW-1185">Reference proteome</keyword>
<dbReference type="EMBL" id="AAOT01000023">
    <property type="protein sequence ID" value="EAR50699.1"/>
    <property type="molecule type" value="Genomic_DNA"/>
</dbReference>
<accession>Q2CDL2</accession>
<evidence type="ECO:0000313" key="2">
    <source>
        <dbReference type="Proteomes" id="UP000003635"/>
    </source>
</evidence>
<sequence>MGASAFSIALSEIFSLTLTAPIGIVPL</sequence>
<feature type="non-terminal residue" evidence="1">
    <location>
        <position position="27"/>
    </location>
</feature>